<accession>A0AAD3HCR7</accession>
<dbReference type="GO" id="GO:0000956">
    <property type="term" value="P:nuclear-transcribed mRNA catabolic process"/>
    <property type="evidence" value="ECO:0007669"/>
    <property type="project" value="TreeGrafter"/>
</dbReference>
<evidence type="ECO:0000256" key="12">
    <source>
        <dbReference type="PIRSR" id="PIRSR600243-1"/>
    </source>
</evidence>
<dbReference type="Proteomes" id="UP001054902">
    <property type="component" value="Unassembled WGS sequence"/>
</dbReference>
<dbReference type="InterPro" id="IPR000243">
    <property type="entry name" value="Pept_T1A_subB"/>
</dbReference>
<dbReference type="InterPro" id="IPR029055">
    <property type="entry name" value="Ntn_hydrolases_N"/>
</dbReference>
<evidence type="ECO:0000256" key="1">
    <source>
        <dbReference type="ARBA" id="ARBA00001198"/>
    </source>
</evidence>
<keyword evidence="7" id="KW-0540">Nuclease</keyword>
<feature type="domain" description="Xrn1 helical" evidence="16">
    <location>
        <begin position="488"/>
        <end position="887"/>
    </location>
</feature>
<dbReference type="GO" id="GO:0005634">
    <property type="term" value="C:nucleus"/>
    <property type="evidence" value="ECO:0007669"/>
    <property type="project" value="UniProtKB-SubCell"/>
</dbReference>
<keyword evidence="9" id="KW-0269">Exonuclease</keyword>
<evidence type="ECO:0000256" key="8">
    <source>
        <dbReference type="ARBA" id="ARBA00022801"/>
    </source>
</evidence>
<protein>
    <recommendedName>
        <fullName evidence="3">proteasome endopeptidase complex</fullName>
        <ecNumber evidence="3">3.4.25.1</ecNumber>
    </recommendedName>
</protein>
<feature type="region of interest" description="Disordered" evidence="14">
    <location>
        <begin position="1120"/>
        <end position="1161"/>
    </location>
</feature>
<dbReference type="InterPro" id="IPR040992">
    <property type="entry name" value="XRN1_D1"/>
</dbReference>
<dbReference type="Pfam" id="PF18332">
    <property type="entry name" value="XRN1_D1"/>
    <property type="match status" value="1"/>
</dbReference>
<dbReference type="EMBL" id="BLLK01000062">
    <property type="protein sequence ID" value="GFH58323.1"/>
    <property type="molecule type" value="Genomic_DNA"/>
</dbReference>
<dbReference type="PRINTS" id="PR00141">
    <property type="entry name" value="PROTEASOME"/>
</dbReference>
<dbReference type="InterPro" id="IPR041412">
    <property type="entry name" value="Xrn1_helical"/>
</dbReference>
<evidence type="ECO:0000256" key="6">
    <source>
        <dbReference type="ARBA" id="ARBA00022698"/>
    </source>
</evidence>
<evidence type="ECO:0000256" key="5">
    <source>
        <dbReference type="ARBA" id="ARBA00022670"/>
    </source>
</evidence>
<dbReference type="GO" id="GO:0051603">
    <property type="term" value="P:proteolysis involved in protein catabolic process"/>
    <property type="evidence" value="ECO:0007669"/>
    <property type="project" value="InterPro"/>
</dbReference>
<comment type="catalytic activity">
    <reaction evidence="1">
        <text>Cleavage of peptide bonds with very broad specificity.</text>
        <dbReference type="EC" id="3.4.25.1"/>
    </reaction>
</comment>
<dbReference type="InterPro" id="IPR001353">
    <property type="entry name" value="Proteasome_sua/b"/>
</dbReference>
<feature type="region of interest" description="Disordered" evidence="14">
    <location>
        <begin position="576"/>
        <end position="605"/>
    </location>
</feature>
<dbReference type="EC" id="3.4.25.1" evidence="3"/>
<keyword evidence="19" id="KW-1185">Reference proteome</keyword>
<comment type="subcellular location">
    <subcellularLocation>
        <location evidence="2">Nucleus</location>
    </subcellularLocation>
</comment>
<feature type="coiled-coil region" evidence="13">
    <location>
        <begin position="407"/>
        <end position="439"/>
    </location>
</feature>
<reference evidence="18 19" key="1">
    <citation type="journal article" date="2021" name="Sci. Rep.">
        <title>The genome of the diatom Chaetoceros tenuissimus carries an ancient integrated fragment of an extant virus.</title>
        <authorList>
            <person name="Hongo Y."/>
            <person name="Kimura K."/>
            <person name="Takaki Y."/>
            <person name="Yoshida Y."/>
            <person name="Baba S."/>
            <person name="Kobayashi G."/>
            <person name="Nagasaki K."/>
            <person name="Hano T."/>
            <person name="Tomaru Y."/>
        </authorList>
    </citation>
    <scope>NUCLEOTIDE SEQUENCE [LARGE SCALE GENOMIC DNA]</scope>
    <source>
        <strain evidence="18 19">NIES-3715</strain>
    </source>
</reference>
<evidence type="ECO:0000256" key="10">
    <source>
        <dbReference type="ARBA" id="ARBA00022942"/>
    </source>
</evidence>
<feature type="active site" description="Nucleophile" evidence="12">
    <location>
        <position position="1300"/>
    </location>
</feature>
<dbReference type="CDD" id="cd18673">
    <property type="entry name" value="PIN_XRN1-2-like"/>
    <property type="match status" value="1"/>
</dbReference>
<dbReference type="Pfam" id="PF17846">
    <property type="entry name" value="XRN_M"/>
    <property type="match status" value="1"/>
</dbReference>
<organism evidence="18 19">
    <name type="scientific">Chaetoceros tenuissimus</name>
    <dbReference type="NCBI Taxonomy" id="426638"/>
    <lineage>
        <taxon>Eukaryota</taxon>
        <taxon>Sar</taxon>
        <taxon>Stramenopiles</taxon>
        <taxon>Ochrophyta</taxon>
        <taxon>Bacillariophyta</taxon>
        <taxon>Coscinodiscophyceae</taxon>
        <taxon>Chaetocerotophycidae</taxon>
        <taxon>Chaetocerotales</taxon>
        <taxon>Chaetocerotaceae</taxon>
        <taxon>Chaetoceros</taxon>
    </lineage>
</organism>
<dbReference type="Gene3D" id="3.60.20.10">
    <property type="entry name" value="Glutamine Phosphoribosylpyrophosphate, subunit 1, domain 1"/>
    <property type="match status" value="1"/>
</dbReference>
<dbReference type="GO" id="GO:0004298">
    <property type="term" value="F:threonine-type endopeptidase activity"/>
    <property type="evidence" value="ECO:0007669"/>
    <property type="project" value="UniProtKB-KW"/>
</dbReference>
<dbReference type="InterPro" id="IPR047007">
    <property type="entry name" value="XRN1_D1_sf"/>
</dbReference>
<name>A0AAD3HCR7_9STRA</name>
<dbReference type="GO" id="GO:0004534">
    <property type="term" value="F:5'-3' RNA exonuclease activity"/>
    <property type="evidence" value="ECO:0007669"/>
    <property type="project" value="TreeGrafter"/>
</dbReference>
<evidence type="ECO:0000313" key="18">
    <source>
        <dbReference type="EMBL" id="GFH58323.1"/>
    </source>
</evidence>
<evidence type="ECO:0000259" key="17">
    <source>
        <dbReference type="Pfam" id="PF18332"/>
    </source>
</evidence>
<dbReference type="GO" id="GO:0003723">
    <property type="term" value="F:RNA binding"/>
    <property type="evidence" value="ECO:0007669"/>
    <property type="project" value="TreeGrafter"/>
</dbReference>
<dbReference type="InterPro" id="IPR004859">
    <property type="entry name" value="Xrn1_N"/>
</dbReference>
<feature type="domain" description="Xrn1 N-terminal" evidence="15">
    <location>
        <begin position="1"/>
        <end position="400"/>
    </location>
</feature>
<evidence type="ECO:0000256" key="3">
    <source>
        <dbReference type="ARBA" id="ARBA00012039"/>
    </source>
</evidence>
<dbReference type="GO" id="GO:0005839">
    <property type="term" value="C:proteasome core complex"/>
    <property type="evidence" value="ECO:0007669"/>
    <property type="project" value="InterPro"/>
</dbReference>
<keyword evidence="13" id="KW-0175">Coiled coil</keyword>
<dbReference type="InterPro" id="IPR027073">
    <property type="entry name" value="5_3_exoribonuclease"/>
</dbReference>
<evidence type="ECO:0000256" key="14">
    <source>
        <dbReference type="SAM" id="MobiDB-lite"/>
    </source>
</evidence>
<dbReference type="CDD" id="cd03761">
    <property type="entry name" value="proteasome_beta_type_5"/>
    <property type="match status" value="1"/>
</dbReference>
<dbReference type="PROSITE" id="PS51476">
    <property type="entry name" value="PROTEASOME_BETA_2"/>
    <property type="match status" value="1"/>
</dbReference>
<gene>
    <name evidence="18" type="ORF">CTEN210_14799</name>
</gene>
<evidence type="ECO:0000256" key="7">
    <source>
        <dbReference type="ARBA" id="ARBA00022722"/>
    </source>
</evidence>
<evidence type="ECO:0000259" key="16">
    <source>
        <dbReference type="Pfam" id="PF17846"/>
    </source>
</evidence>
<evidence type="ECO:0000259" key="15">
    <source>
        <dbReference type="Pfam" id="PF03159"/>
    </source>
</evidence>
<evidence type="ECO:0000313" key="19">
    <source>
        <dbReference type="Proteomes" id="UP001054902"/>
    </source>
</evidence>
<evidence type="ECO:0000256" key="4">
    <source>
        <dbReference type="ARBA" id="ARBA00022490"/>
    </source>
</evidence>
<keyword evidence="8" id="KW-0378">Hydrolase</keyword>
<dbReference type="PANTHER" id="PTHR12341:SF7">
    <property type="entry name" value="5'-3' EXORIBONUCLEASE 1"/>
    <property type="match status" value="1"/>
</dbReference>
<keyword evidence="5" id="KW-0645">Protease</keyword>
<keyword evidence="6" id="KW-0888">Threonine protease</keyword>
<evidence type="ECO:0000256" key="9">
    <source>
        <dbReference type="ARBA" id="ARBA00022839"/>
    </source>
</evidence>
<dbReference type="SUPFAM" id="SSF56235">
    <property type="entry name" value="N-terminal nucleophile aminohydrolases (Ntn hydrolases)"/>
    <property type="match status" value="1"/>
</dbReference>
<dbReference type="Gene3D" id="3.40.50.12390">
    <property type="match status" value="2"/>
</dbReference>
<keyword evidence="10" id="KW-0647">Proteasome</keyword>
<dbReference type="Pfam" id="PF00227">
    <property type="entry name" value="Proteasome"/>
    <property type="match status" value="1"/>
</dbReference>
<dbReference type="Gene3D" id="2.170.260.40">
    <property type="match status" value="1"/>
</dbReference>
<proteinExistence type="inferred from homology"/>
<dbReference type="PANTHER" id="PTHR12341">
    <property type="entry name" value="5'-&gt;3' EXORIBONUCLEASE"/>
    <property type="match status" value="1"/>
</dbReference>
<keyword evidence="4" id="KW-0963">Cytoplasm</keyword>
<feature type="compositionally biased region" description="Polar residues" evidence="14">
    <location>
        <begin position="1127"/>
        <end position="1136"/>
    </location>
</feature>
<evidence type="ECO:0000256" key="13">
    <source>
        <dbReference type="SAM" id="Coils"/>
    </source>
</evidence>
<comment type="similarity">
    <text evidence="11">Belongs to the 5'-3' exonuclease family.</text>
</comment>
<dbReference type="InterPro" id="IPR023333">
    <property type="entry name" value="Proteasome_suB-type"/>
</dbReference>
<dbReference type="Pfam" id="PF03159">
    <property type="entry name" value="XRN_N"/>
    <property type="match status" value="1"/>
</dbReference>
<evidence type="ECO:0000256" key="11">
    <source>
        <dbReference type="ARBA" id="ARBA00038299"/>
    </source>
</evidence>
<feature type="region of interest" description="Disordered" evidence="14">
    <location>
        <begin position="90"/>
        <end position="112"/>
    </location>
</feature>
<feature type="compositionally biased region" description="Basic and acidic residues" evidence="14">
    <location>
        <begin position="576"/>
        <end position="589"/>
    </location>
</feature>
<sequence length="1502" mass="169969">MGVPKFFRWISERYPKINQPIHAPPNPDTQAAYFPSYKELNDANKDANSKSKLQQDNKVYIQKNSIIPEFDRLYLDMNGIIHCSSHNNASDDNATVDPDTHIESNGPGDTVKESVQQGSVQITEAEIFRNVCYYVDRVVSDIAQPKELVYMAIDGVAPRAKMNQQRSRRYRSGKEKEIENTFYGAHLLAKKKQEEMLEKHKFERGVQGDEYWDIQGVGMTDTPSINMSTDKPSFSVSDEKSTSLEEVEPGRYTGTFETSKDKSSNSAVNGEGTPFDLEYEEFIEYLKQNNDFNEESMSSTFHSNEITPGTPFFERCTQHLEHFIKRKLHSDPRWKDLTIIFSGPKVPGEGEHKIMDFIRRQKTREDYNPNTRHCMFGQDGDLIMLGLATHEPHFALLREEVVFDQSRKREQQKLAELKAKSLKEKMEKLKSKMGEESALEIEGASDKVSASIDSYIHNSNFELLHMPILRDYLAYEFETREVLPNSPFELEKTIDDFVFMTFIVGNDFLPHMPAIDIADEAFELLFYTYKKNRWKWHREEKGKENKHPYLTNSGEIVSGRRLERFFTELGKHEDPYYDNKKQSEQEEIKRMRKSDKKAGRETSVPPDDILAAKEEWDRTNYMEMLMSISENNPQTVKGFKPVASSKELFTYSTKNKFQPDSEELDEGFLNRMGSLFRNSLSTSGEGDNADGDSEFDLDKHVSDLKGRYYYEKFKFSPLDAEKHIALRKAYIEGLVWNLKYYYKGCACWDWFYPYHYGPRLSDLKNIDNMLKEISFDNNKSEPLNPFEQLMACLPPSSADLLPKPYQWLMKSSKSPLIDFYPDSFTIDMNGKRWPWEAVVLLPFIDSKRLIESSRSMITKDLLSKDELQRNEPGTAQVFFKDENASSNVSALNGSQLFGKIDGCSVVGMDYDETSWKDEHLKENAVLKPELLPGVIVPHPGFPTLRDAPVNGLHRRKLGINIFGMRSRYRTAILELDKEIPTINSANAIAEKLIGTTLYFRYPFLQEGFVTAVSDSEVTIRGKEPARKWTDGESKTWRLKNDTIQRQYETGEGLTGSGGWSVPESEVTLSIRPLKEIQTLSDGSKVKVYARLEVEVPMVAAMWSPSKPDPRFSNIPARLEKNPYRFGSQPSASINVKSSRRSLRRDPPKQTPASRPTTKLLPDFSQGVATKSGILGSTATKNSILGSTSNFSSMTNLPAISSVQKRSVSMSSSSLHVYNKPLRQISRKRSPIGGIAIVATIATACLAKGANAFLLRKNTCQLSNIKSNLIVRGGAFDVDDIQEEYGEMDKNTPPLEFAHGTTTLSFIFEGGDGGIVAAVDSRASIGQFVGSKTVQKVLPINNHMLGTMAGGAADCSFWIRKLQAESRHYELAERKAITVSKVSRLLADYLYANRNLDLSVGTMIMGYDDLGPSIYYVDNRGTRIGGDLFSVGSGSTFALGVLDTERRKDMNEEEAVALGIKAIRHATFRDAYSGGYIAVYVITKDGWKKVFSEDLALSAANED</sequence>
<feature type="domain" description="5'-3' exoribonuclease 1 D1" evidence="17">
    <location>
        <begin position="940"/>
        <end position="1111"/>
    </location>
</feature>
<feature type="region of interest" description="Disordered" evidence="14">
    <location>
        <begin position="222"/>
        <end position="273"/>
    </location>
</feature>
<feature type="compositionally biased region" description="Polar residues" evidence="14">
    <location>
        <begin position="222"/>
        <end position="236"/>
    </location>
</feature>
<dbReference type="Gene3D" id="1.25.40.1050">
    <property type="match status" value="1"/>
</dbReference>
<evidence type="ECO:0000256" key="2">
    <source>
        <dbReference type="ARBA" id="ARBA00004123"/>
    </source>
</evidence>
<comment type="caution">
    <text evidence="18">The sequence shown here is derived from an EMBL/GenBank/DDBJ whole genome shotgun (WGS) entry which is preliminary data.</text>
</comment>